<proteinExistence type="predicted"/>
<organism evidence="2 3">
    <name type="scientific">Gigaspora margarita</name>
    <dbReference type="NCBI Taxonomy" id="4874"/>
    <lineage>
        <taxon>Eukaryota</taxon>
        <taxon>Fungi</taxon>
        <taxon>Fungi incertae sedis</taxon>
        <taxon>Mucoromycota</taxon>
        <taxon>Glomeromycotina</taxon>
        <taxon>Glomeromycetes</taxon>
        <taxon>Diversisporales</taxon>
        <taxon>Gigasporaceae</taxon>
        <taxon>Gigaspora</taxon>
    </lineage>
</organism>
<gene>
    <name evidence="2" type="ORF">F8M41_004024</name>
</gene>
<feature type="coiled-coil region" evidence="1">
    <location>
        <begin position="70"/>
        <end position="132"/>
    </location>
</feature>
<dbReference type="EMBL" id="WTPW01001362">
    <property type="protein sequence ID" value="KAF0441050.1"/>
    <property type="molecule type" value="Genomic_DNA"/>
</dbReference>
<keyword evidence="2" id="KW-0067">ATP-binding</keyword>
<evidence type="ECO:0000256" key="1">
    <source>
        <dbReference type="SAM" id="Coils"/>
    </source>
</evidence>
<sequence>MTNMQPTIDLLELVSGRSLDLWNEIRTFPKEMIFKRLLEPRSFEDNEINELVKKLQFYLCFLIIDRVSYRDIFCNLVPELEKKIDELKNENIKIKTENTKLKHDKEEVEIENIKLKQDLDEFKKELESKKNRKFQEKCILITQILLNEEPIVEYRPSFMGGLELDAFFRINRIALEVQGAQHRLHHTGWYKDIKKLEDIINRDQKKRTLCHLNGIYLIEVWYDEKPEIVIPQKINKIKEFINRESFELS</sequence>
<keyword evidence="2" id="KW-0378">Hydrolase</keyword>
<dbReference type="Proteomes" id="UP000439903">
    <property type="component" value="Unassembled WGS sequence"/>
</dbReference>
<keyword evidence="2" id="KW-0547">Nucleotide-binding</keyword>
<accession>A0A8H3XBW3</accession>
<dbReference type="Gene3D" id="3.40.960.10">
    <property type="entry name" value="VSR Endonuclease"/>
    <property type="match status" value="1"/>
</dbReference>
<keyword evidence="2" id="KW-0347">Helicase</keyword>
<keyword evidence="1" id="KW-0175">Coiled coil</keyword>
<name>A0A8H3XBW3_GIGMA</name>
<protein>
    <submittedName>
        <fullName evidence="2">Uvr/rep helicase</fullName>
    </submittedName>
</protein>
<keyword evidence="3" id="KW-1185">Reference proteome</keyword>
<evidence type="ECO:0000313" key="3">
    <source>
        <dbReference type="Proteomes" id="UP000439903"/>
    </source>
</evidence>
<dbReference type="GO" id="GO:0004386">
    <property type="term" value="F:helicase activity"/>
    <property type="evidence" value="ECO:0007669"/>
    <property type="project" value="UniProtKB-KW"/>
</dbReference>
<evidence type="ECO:0000313" key="2">
    <source>
        <dbReference type="EMBL" id="KAF0441050.1"/>
    </source>
</evidence>
<reference evidence="2 3" key="1">
    <citation type="journal article" date="2019" name="Environ. Microbiol.">
        <title>At the nexus of three kingdoms: the genome of the mycorrhizal fungus Gigaspora margarita provides insights into plant, endobacterial and fungal interactions.</title>
        <authorList>
            <person name="Venice F."/>
            <person name="Ghignone S."/>
            <person name="Salvioli di Fossalunga A."/>
            <person name="Amselem J."/>
            <person name="Novero M."/>
            <person name="Xianan X."/>
            <person name="Sedzielewska Toro K."/>
            <person name="Morin E."/>
            <person name="Lipzen A."/>
            <person name="Grigoriev I.V."/>
            <person name="Henrissat B."/>
            <person name="Martin F.M."/>
            <person name="Bonfante P."/>
        </authorList>
    </citation>
    <scope>NUCLEOTIDE SEQUENCE [LARGE SCALE GENOMIC DNA]</scope>
    <source>
        <strain evidence="2 3">BEG34</strain>
    </source>
</reference>
<dbReference type="AlphaFoldDB" id="A0A8H3XBW3"/>
<dbReference type="OrthoDB" id="2359491at2759"/>
<comment type="caution">
    <text evidence="2">The sequence shown here is derived from an EMBL/GenBank/DDBJ whole genome shotgun (WGS) entry which is preliminary data.</text>
</comment>